<comment type="caution">
    <text evidence="5">The sequence shown here is derived from an EMBL/GenBank/DDBJ whole genome shotgun (WGS) entry which is preliminary data.</text>
</comment>
<dbReference type="GO" id="GO:0003735">
    <property type="term" value="F:structural constituent of ribosome"/>
    <property type="evidence" value="ECO:0007669"/>
    <property type="project" value="InterPro"/>
</dbReference>
<gene>
    <name evidence="5" type="ORF">DKX38_019611</name>
</gene>
<reference evidence="6" key="1">
    <citation type="journal article" date="2019" name="Gigascience">
        <title>De novo genome assembly of the endangered Acer yangbiense, a plant species with extremely small populations endemic to Yunnan Province, China.</title>
        <authorList>
            <person name="Yang J."/>
            <person name="Wariss H.M."/>
            <person name="Tao L."/>
            <person name="Zhang R."/>
            <person name="Yun Q."/>
            <person name="Hollingsworth P."/>
            <person name="Dao Z."/>
            <person name="Luo G."/>
            <person name="Guo H."/>
            <person name="Ma Y."/>
            <person name="Sun W."/>
        </authorList>
    </citation>
    <scope>NUCLEOTIDE SEQUENCE [LARGE SCALE GENOMIC DNA]</scope>
    <source>
        <strain evidence="6">cv. br00</strain>
    </source>
</reference>
<evidence type="ECO:0000313" key="5">
    <source>
        <dbReference type="EMBL" id="KAB5529530.1"/>
    </source>
</evidence>
<evidence type="ECO:0000256" key="2">
    <source>
        <dbReference type="ARBA" id="ARBA00022980"/>
    </source>
</evidence>
<evidence type="ECO:0000256" key="3">
    <source>
        <dbReference type="ARBA" id="ARBA00023274"/>
    </source>
</evidence>
<protein>
    <submittedName>
        <fullName evidence="5">Uncharacterized protein</fullName>
    </submittedName>
</protein>
<keyword evidence="3" id="KW-0687">Ribonucleoprotein</keyword>
<dbReference type="GO" id="GO:1990904">
    <property type="term" value="C:ribonucleoprotein complex"/>
    <property type="evidence" value="ECO:0007669"/>
    <property type="project" value="UniProtKB-KW"/>
</dbReference>
<dbReference type="Pfam" id="PF17144">
    <property type="entry name" value="Ribosomal_L5e"/>
    <property type="match status" value="1"/>
</dbReference>
<evidence type="ECO:0000256" key="4">
    <source>
        <dbReference type="SAM" id="MobiDB-lite"/>
    </source>
</evidence>
<dbReference type="GO" id="GO:0006412">
    <property type="term" value="P:translation"/>
    <property type="evidence" value="ECO:0007669"/>
    <property type="project" value="InterPro"/>
</dbReference>
<comment type="similarity">
    <text evidence="1">Belongs to the universal ribosomal protein uL18 family.</text>
</comment>
<dbReference type="Gene3D" id="3.30.420.100">
    <property type="match status" value="1"/>
</dbReference>
<evidence type="ECO:0000313" key="6">
    <source>
        <dbReference type="Proteomes" id="UP000326939"/>
    </source>
</evidence>
<dbReference type="GO" id="GO:0008097">
    <property type="term" value="F:5S rRNA binding"/>
    <property type="evidence" value="ECO:0007669"/>
    <property type="project" value="InterPro"/>
</dbReference>
<sequence>MRIRVKEQERDKGHNGEATGEEYSVEPADSRRPFRALLDVGLVRITTVSRVF</sequence>
<dbReference type="GO" id="GO:0005840">
    <property type="term" value="C:ribosome"/>
    <property type="evidence" value="ECO:0007669"/>
    <property type="project" value="UniProtKB-KW"/>
</dbReference>
<proteinExistence type="inferred from homology"/>
<dbReference type="AlphaFoldDB" id="A0A5N5KGQ9"/>
<dbReference type="EMBL" id="VDCV01000013">
    <property type="protein sequence ID" value="KAB5529530.1"/>
    <property type="molecule type" value="Genomic_DNA"/>
</dbReference>
<dbReference type="Proteomes" id="UP000326939">
    <property type="component" value="Chromosome 13"/>
</dbReference>
<organism evidence="5 6">
    <name type="scientific">Salix brachista</name>
    <dbReference type="NCBI Taxonomy" id="2182728"/>
    <lineage>
        <taxon>Eukaryota</taxon>
        <taxon>Viridiplantae</taxon>
        <taxon>Streptophyta</taxon>
        <taxon>Embryophyta</taxon>
        <taxon>Tracheophyta</taxon>
        <taxon>Spermatophyta</taxon>
        <taxon>Magnoliopsida</taxon>
        <taxon>eudicotyledons</taxon>
        <taxon>Gunneridae</taxon>
        <taxon>Pentapetalae</taxon>
        <taxon>rosids</taxon>
        <taxon>fabids</taxon>
        <taxon>Malpighiales</taxon>
        <taxon>Salicaceae</taxon>
        <taxon>Saliceae</taxon>
        <taxon>Salix</taxon>
    </lineage>
</organism>
<evidence type="ECO:0000256" key="1">
    <source>
        <dbReference type="ARBA" id="ARBA00007116"/>
    </source>
</evidence>
<feature type="compositionally biased region" description="Basic and acidic residues" evidence="4">
    <location>
        <begin position="1"/>
        <end position="15"/>
    </location>
</feature>
<feature type="region of interest" description="Disordered" evidence="4">
    <location>
        <begin position="1"/>
        <end position="26"/>
    </location>
</feature>
<keyword evidence="6" id="KW-1185">Reference proteome</keyword>
<name>A0A5N5KGQ9_9ROSI</name>
<accession>A0A5N5KGQ9</accession>
<keyword evidence="2" id="KW-0689">Ribosomal protein</keyword>
<dbReference type="InterPro" id="IPR005485">
    <property type="entry name" value="Rbsml_uL18_euk_arch"/>
</dbReference>